<dbReference type="EMBL" id="CH473951">
    <property type="protein sequence ID" value="EDM02181.1"/>
    <property type="molecule type" value="Genomic_DNA"/>
</dbReference>
<proteinExistence type="predicted"/>
<protein>
    <submittedName>
        <fullName evidence="1">RCG36901</fullName>
    </submittedName>
</protein>
<evidence type="ECO:0000313" key="2">
    <source>
        <dbReference type="Proteomes" id="UP000234681"/>
    </source>
</evidence>
<sequence length="85" mass="9983">MLRSPVASTPFSVEDILRLEYWQKDSKTMSQWELHRNTVKPQYIRMNPESGRSESFDTVQTEATPFLCTWETVLEMDSNLVREPS</sequence>
<organism evidence="1 2">
    <name type="scientific">Rattus norvegicus</name>
    <name type="common">Rat</name>
    <dbReference type="NCBI Taxonomy" id="10116"/>
    <lineage>
        <taxon>Eukaryota</taxon>
        <taxon>Metazoa</taxon>
        <taxon>Chordata</taxon>
        <taxon>Craniata</taxon>
        <taxon>Vertebrata</taxon>
        <taxon>Euteleostomi</taxon>
        <taxon>Mammalia</taxon>
        <taxon>Eutheria</taxon>
        <taxon>Euarchontoglires</taxon>
        <taxon>Glires</taxon>
        <taxon>Rodentia</taxon>
        <taxon>Myomorpha</taxon>
        <taxon>Muroidea</taxon>
        <taxon>Muridae</taxon>
        <taxon>Murinae</taxon>
        <taxon>Rattus</taxon>
    </lineage>
</organism>
<reference evidence="1 2" key="1">
    <citation type="submission" date="2005-07" db="EMBL/GenBank/DDBJ databases">
        <authorList>
            <person name="Mural R.J."/>
            <person name="Li P.W."/>
            <person name="Adams M.D."/>
            <person name="Amanatides P.G."/>
            <person name="Baden-Tillson H."/>
            <person name="Barnstead M."/>
            <person name="Chin S.H."/>
            <person name="Dew I."/>
            <person name="Evans C.A."/>
            <person name="Ferriera S."/>
            <person name="Flanigan M."/>
            <person name="Fosler C."/>
            <person name="Glodek A."/>
            <person name="Gu Z."/>
            <person name="Holt R.A."/>
            <person name="Jennings D."/>
            <person name="Kraft C.L."/>
            <person name="Lu F."/>
            <person name="Nguyen T."/>
            <person name="Nusskern D.R."/>
            <person name="Pfannkoch C.M."/>
            <person name="Sitter C."/>
            <person name="Sutton G.G."/>
            <person name="Venter J.C."/>
            <person name="Wang Z."/>
            <person name="Woodage T."/>
            <person name="Zheng X.H."/>
            <person name="Zhong F."/>
        </authorList>
    </citation>
    <scope>NUCLEOTIDE SEQUENCE [LARGE SCALE GENOMIC DNA]</scope>
    <source>
        <strain>BN</strain>
        <strain evidence="2">Sprague-Dawley</strain>
    </source>
</reference>
<gene>
    <name evidence="1" type="ORF">rCG_36901</name>
</gene>
<name>A6HTG8_RAT</name>
<evidence type="ECO:0000313" key="1">
    <source>
        <dbReference type="EMBL" id="EDM02181.1"/>
    </source>
</evidence>
<accession>A6HTG8</accession>
<dbReference type="Proteomes" id="UP000234681">
    <property type="component" value="Chromosome 15"/>
</dbReference>
<feature type="non-terminal residue" evidence="1">
    <location>
        <position position="85"/>
    </location>
</feature>
<dbReference type="AlphaFoldDB" id="A6HTG8"/>